<dbReference type="STRING" id="40998.A0A2P7YFN0"/>
<evidence type="ECO:0000313" key="2">
    <source>
        <dbReference type="Proteomes" id="UP000243723"/>
    </source>
</evidence>
<reference evidence="1 2" key="1">
    <citation type="submission" date="2017-05" db="EMBL/GenBank/DDBJ databases">
        <title>Draft genome sequence of Elsinoe australis.</title>
        <authorList>
            <person name="Cheng Q."/>
        </authorList>
    </citation>
    <scope>NUCLEOTIDE SEQUENCE [LARGE SCALE GENOMIC DNA]</scope>
    <source>
        <strain evidence="1 2">NL1</strain>
    </source>
</reference>
<proteinExistence type="predicted"/>
<evidence type="ECO:0000313" key="1">
    <source>
        <dbReference type="EMBL" id="PSK34770.1"/>
    </source>
</evidence>
<gene>
    <name evidence="1" type="ORF">B9Z65_1353</name>
</gene>
<keyword evidence="2" id="KW-1185">Reference proteome</keyword>
<accession>A0A2P7YFN0</accession>
<comment type="caution">
    <text evidence="1">The sequence shown here is derived from an EMBL/GenBank/DDBJ whole genome shotgun (WGS) entry which is preliminary data.</text>
</comment>
<organism evidence="1 2">
    <name type="scientific">Elsinoe australis</name>
    <dbReference type="NCBI Taxonomy" id="40998"/>
    <lineage>
        <taxon>Eukaryota</taxon>
        <taxon>Fungi</taxon>
        <taxon>Dikarya</taxon>
        <taxon>Ascomycota</taxon>
        <taxon>Pezizomycotina</taxon>
        <taxon>Dothideomycetes</taxon>
        <taxon>Dothideomycetidae</taxon>
        <taxon>Myriangiales</taxon>
        <taxon>Elsinoaceae</taxon>
        <taxon>Elsinoe</taxon>
    </lineage>
</organism>
<dbReference type="Proteomes" id="UP000243723">
    <property type="component" value="Unassembled WGS sequence"/>
</dbReference>
<dbReference type="EMBL" id="NHZQ01000445">
    <property type="protein sequence ID" value="PSK34770.1"/>
    <property type="molecule type" value="Genomic_DNA"/>
</dbReference>
<protein>
    <submittedName>
        <fullName evidence="1">Uncharacterized protein</fullName>
    </submittedName>
</protein>
<dbReference type="AlphaFoldDB" id="A0A2P7YFN0"/>
<dbReference type="OrthoDB" id="288942at2759"/>
<name>A0A2P7YFN0_9PEZI</name>
<sequence length="405" mass="47106">MVNGLIDAFISKLSSAFICIDLDNAHEQHQSPFFSSLPPEVRQLILESVLGTCYDTRKRYNRDSIWRRPDQEAPLTSYTEVLNTCKRIYAEGRLLLWQSSDLVFYFIPPPERPPRCTNPFRLERRLKALQWEGLYTTIRSVQILCHLTSLQTSSCLQDVLDLENLNPRTVVTTIRHTDFPGWKTDEPLSISGTWVSRCILPTSVNKFVLEIESLKRKAAQVNYLTKTALQTWFFRRTDGSVLTADVSDVTVSEWQGRSTLNDRRWIRDESLPNELHYHITKLIFRPRSWRCALAQTQEQIPDLTVPSYLVTRLSSNGASVRVAEHQFRRMLIRHSQTFSTPPLHESTHLSCPGSWPEEKFDRADDAEEMDPSWLFPKLDWLLSEPEDTRFGGRQTGYYHMSRRQL</sequence>